<dbReference type="Gene3D" id="3.60.20.40">
    <property type="match status" value="1"/>
</dbReference>
<dbReference type="RefSeq" id="WP_070077411.1">
    <property type="nucleotide sequence ID" value="NZ_CP017415.1"/>
</dbReference>
<dbReference type="SUPFAM" id="SSF56235">
    <property type="entry name" value="N-terminal nucleophile aminohydrolases (Ntn hydrolases)"/>
    <property type="match status" value="1"/>
</dbReference>
<name>A0A1D8IKV6_9GAMM</name>
<evidence type="ECO:0000256" key="6">
    <source>
        <dbReference type="RuleBase" id="RU368036"/>
    </source>
</evidence>
<evidence type="ECO:0000256" key="4">
    <source>
        <dbReference type="PIRSR" id="PIRSR600101-1"/>
    </source>
</evidence>
<keyword evidence="6 8" id="KW-0808">Transferase</keyword>
<dbReference type="EMBL" id="CP017415">
    <property type="protein sequence ID" value="AOU97021.1"/>
    <property type="molecule type" value="Genomic_DNA"/>
</dbReference>
<keyword evidence="9" id="KW-1185">Reference proteome</keyword>
<dbReference type="Gene3D" id="1.10.246.130">
    <property type="match status" value="1"/>
</dbReference>
<comment type="pathway">
    <text evidence="6">Sulfur metabolism; glutathione metabolism.</text>
</comment>
<proteinExistence type="inferred from homology"/>
<dbReference type="UniPathway" id="UPA00204"/>
<evidence type="ECO:0000313" key="9">
    <source>
        <dbReference type="Proteomes" id="UP000095401"/>
    </source>
</evidence>
<dbReference type="InterPro" id="IPR043138">
    <property type="entry name" value="GGT_lsub"/>
</dbReference>
<dbReference type="GO" id="GO:0006750">
    <property type="term" value="P:glutathione biosynthetic process"/>
    <property type="evidence" value="ECO:0007669"/>
    <property type="project" value="UniProtKB-KW"/>
</dbReference>
<reference evidence="9" key="1">
    <citation type="submission" date="2016-09" db="EMBL/GenBank/DDBJ databases">
        <title>Acidihalobacter prosperus F5.</title>
        <authorList>
            <person name="Khaleque H.N."/>
            <person name="Ramsay J.P."/>
            <person name="Kaksonen A.H."/>
            <person name="Boxall N.J."/>
            <person name="Watkin E.L.J."/>
        </authorList>
    </citation>
    <scope>NUCLEOTIDE SEQUENCE [LARGE SCALE GENOMIC DNA]</scope>
    <source>
        <strain evidence="9">F5</strain>
    </source>
</reference>
<dbReference type="AlphaFoldDB" id="A0A1D8IKV6"/>
<sequence length="554" mass="58239">MNSEIEPNTLPLYARSALGVVTTPNALASRVGADILGQGGNAIEAAIAIAAAIAVVYPHMNSIGGDAFWLVADEAGSVRGLAGAGQAGAAYSPQYYADAGMSALPERGGLAAVTVAGAVGSWGAAYDMSREAWGGRLEWAALLEPARRYAETGFPVSRSHAVTLAERAEALRNLPGFAEVFLAPGGLPGEGDIFRQPALALTLAELQREGSDAFYRGALAGRLAKGLRAAGSLLGADDLADYRPCWVDPLRLAYGDGELINLPPPTQGVASLMLLGLLERSGVADMDPEGDAYVHHAIEATKLAFALRDRYVGDPLFVDVPLADLLDAAHLDRLALHIDPDRAVDSPVSPGPGDTVWFGVVDAQGRSVSMIQSIYHEFGCGVVVGDTGVVWNNRGCSFSLSPGHANELAPGKRPFHTLNPALYVENGRVRLVYGTMGGDGQPQTQAAILTRALNFGYAPDEAVAAPRWLYGRTWGETTAGVRLERRFAPEVMAGLQRRGHRDVSWVPRHAGIMGHAGMIRIGRHADGLDLEAGADPRSDGAAYGATDHSATEES</sequence>
<evidence type="ECO:0000256" key="7">
    <source>
        <dbReference type="SAM" id="MobiDB-lite"/>
    </source>
</evidence>
<dbReference type="NCBIfam" id="TIGR00066">
    <property type="entry name" value="g_glut_trans"/>
    <property type="match status" value="1"/>
</dbReference>
<keyword evidence="6" id="KW-0865">Zymogen</keyword>
<dbReference type="GO" id="GO:0103068">
    <property type="term" value="F:leukotriene C4 gamma-glutamyl transferase activity"/>
    <property type="evidence" value="ECO:0007669"/>
    <property type="project" value="UniProtKB-EC"/>
</dbReference>
<comment type="catalytic activity">
    <reaction evidence="3 6">
        <text>an N-terminal (5-L-glutamyl)-[peptide] + an alpha-amino acid = 5-L-glutamyl amino acid + an N-terminal L-alpha-aminoacyl-[peptide]</text>
        <dbReference type="Rhea" id="RHEA:23904"/>
        <dbReference type="Rhea" id="RHEA-COMP:9780"/>
        <dbReference type="Rhea" id="RHEA-COMP:9795"/>
        <dbReference type="ChEBI" id="CHEBI:77644"/>
        <dbReference type="ChEBI" id="CHEBI:78597"/>
        <dbReference type="ChEBI" id="CHEBI:78599"/>
        <dbReference type="ChEBI" id="CHEBI:78608"/>
        <dbReference type="EC" id="2.3.2.2"/>
    </reaction>
</comment>
<evidence type="ECO:0000256" key="1">
    <source>
        <dbReference type="ARBA" id="ARBA00001049"/>
    </source>
</evidence>
<evidence type="ECO:0000256" key="5">
    <source>
        <dbReference type="PIRSR" id="PIRSR600101-2"/>
    </source>
</evidence>
<dbReference type="GO" id="GO:0006751">
    <property type="term" value="P:glutathione catabolic process"/>
    <property type="evidence" value="ECO:0007669"/>
    <property type="project" value="UniProtKB-UniRule"/>
</dbReference>
<dbReference type="PRINTS" id="PR01210">
    <property type="entry name" value="GGTRANSPTASE"/>
</dbReference>
<feature type="region of interest" description="Disordered" evidence="7">
    <location>
        <begin position="530"/>
        <end position="554"/>
    </location>
</feature>
<dbReference type="Proteomes" id="UP000095401">
    <property type="component" value="Chromosome"/>
</dbReference>
<dbReference type="InterPro" id="IPR029055">
    <property type="entry name" value="Ntn_hydrolases_N"/>
</dbReference>
<gene>
    <name evidence="8" type="ORF">BI364_02490</name>
</gene>
<feature type="active site" description="Nucleophile" evidence="4">
    <location>
        <position position="355"/>
    </location>
</feature>
<comment type="similarity">
    <text evidence="6">Belongs to the gamma-glutamyltransferase family.</text>
</comment>
<evidence type="ECO:0000256" key="3">
    <source>
        <dbReference type="ARBA" id="ARBA00047417"/>
    </source>
</evidence>
<feature type="binding site" evidence="5">
    <location>
        <position position="438"/>
    </location>
    <ligand>
        <name>L-glutamate</name>
        <dbReference type="ChEBI" id="CHEBI:29985"/>
    </ligand>
</feature>
<dbReference type="InterPro" id="IPR052896">
    <property type="entry name" value="GGT-like_enzyme"/>
</dbReference>
<keyword evidence="6" id="KW-0012">Acyltransferase</keyword>
<comment type="PTM">
    <text evidence="6">Cleaved by autocatalysis into a large and a small subunit.</text>
</comment>
<dbReference type="EC" id="2.3.2.2" evidence="6"/>
<keyword evidence="6" id="KW-0317">Glutathione biosynthesis</keyword>
<evidence type="ECO:0000256" key="2">
    <source>
        <dbReference type="ARBA" id="ARBA00001089"/>
    </source>
</evidence>
<dbReference type="InterPro" id="IPR043137">
    <property type="entry name" value="GGT_ssub_C"/>
</dbReference>
<dbReference type="KEGG" id="aprs:BI364_02490"/>
<dbReference type="InterPro" id="IPR000101">
    <property type="entry name" value="GGT_peptidase"/>
</dbReference>
<comment type="catalytic activity">
    <reaction evidence="1 6">
        <text>an S-substituted glutathione + H2O = an S-substituted L-cysteinylglycine + L-glutamate</text>
        <dbReference type="Rhea" id="RHEA:59468"/>
        <dbReference type="ChEBI" id="CHEBI:15377"/>
        <dbReference type="ChEBI" id="CHEBI:29985"/>
        <dbReference type="ChEBI" id="CHEBI:90779"/>
        <dbReference type="ChEBI" id="CHEBI:143103"/>
        <dbReference type="EC" id="3.4.19.13"/>
    </reaction>
</comment>
<evidence type="ECO:0000313" key="8">
    <source>
        <dbReference type="EMBL" id="AOU97021.1"/>
    </source>
</evidence>
<dbReference type="PANTHER" id="PTHR43881">
    <property type="entry name" value="GAMMA-GLUTAMYLTRANSPEPTIDASE (AFU_ORTHOLOGUE AFUA_4G13580)"/>
    <property type="match status" value="1"/>
</dbReference>
<organism evidence="8 9">
    <name type="scientific">Acidihalobacter yilgarnensis</name>
    <dbReference type="NCBI Taxonomy" id="2819280"/>
    <lineage>
        <taxon>Bacteria</taxon>
        <taxon>Pseudomonadati</taxon>
        <taxon>Pseudomonadota</taxon>
        <taxon>Gammaproteobacteria</taxon>
        <taxon>Chromatiales</taxon>
        <taxon>Ectothiorhodospiraceae</taxon>
        <taxon>Acidihalobacter</taxon>
    </lineage>
</organism>
<dbReference type="Pfam" id="PF01019">
    <property type="entry name" value="G_glu_transpept"/>
    <property type="match status" value="1"/>
</dbReference>
<dbReference type="PANTHER" id="PTHR43881:SF5">
    <property type="entry name" value="GAMMA-GLUTAMYLTRANSPEPTIDASE"/>
    <property type="match status" value="1"/>
</dbReference>
<comment type="catalytic activity">
    <reaction evidence="2 6">
        <text>glutathione + H2O = L-cysteinylglycine + L-glutamate</text>
        <dbReference type="Rhea" id="RHEA:28807"/>
        <dbReference type="ChEBI" id="CHEBI:15377"/>
        <dbReference type="ChEBI" id="CHEBI:29985"/>
        <dbReference type="ChEBI" id="CHEBI:57925"/>
        <dbReference type="ChEBI" id="CHEBI:61694"/>
        <dbReference type="EC" id="3.4.19.13"/>
    </reaction>
</comment>
<keyword evidence="6" id="KW-0378">Hydrolase</keyword>
<dbReference type="GO" id="GO:0036374">
    <property type="term" value="F:glutathione hydrolase activity"/>
    <property type="evidence" value="ECO:0007669"/>
    <property type="project" value="UniProtKB-UniRule"/>
</dbReference>
<protein>
    <recommendedName>
        <fullName evidence="6">Glutathione hydrolase proenzyme</fullName>
        <ecNumber evidence="6">2.3.2.2</ecNumber>
        <ecNumber evidence="6">3.4.19.13</ecNumber>
    </recommendedName>
    <component>
        <recommendedName>
            <fullName evidence="6">Glutathione hydrolase large chain</fullName>
        </recommendedName>
    </component>
    <component>
        <recommendedName>
            <fullName evidence="6">Glutathione hydrolase small chain</fullName>
        </recommendedName>
    </component>
</protein>
<comment type="subunit">
    <text evidence="6">This enzyme consists of two polypeptide chains, which are synthesized in precursor form from a single polypeptide.</text>
</comment>
<dbReference type="EC" id="3.4.19.13" evidence="6"/>
<accession>A0A1D8IKV6</accession>